<protein>
    <submittedName>
        <fullName evidence="1">Uncharacterized protein</fullName>
    </submittedName>
</protein>
<evidence type="ECO:0000313" key="2">
    <source>
        <dbReference type="Proteomes" id="UP000824533"/>
    </source>
</evidence>
<reference evidence="1 2" key="1">
    <citation type="journal article" date="2021" name="Front. Genet.">
        <title>Chromosome-Level Genome Assembly Reveals Significant Gene Expansion in the Toll and IMD Signaling Pathways of Dendrolimus kikuchii.</title>
        <authorList>
            <person name="Zhou J."/>
            <person name="Wu P."/>
            <person name="Xiong Z."/>
            <person name="Liu N."/>
            <person name="Zhao N."/>
            <person name="Ji M."/>
            <person name="Qiu Y."/>
            <person name="Yang B."/>
        </authorList>
    </citation>
    <scope>NUCLEOTIDE SEQUENCE [LARGE SCALE GENOMIC DNA]</scope>
    <source>
        <strain evidence="1">Ann1</strain>
    </source>
</reference>
<sequence length="441" mass="49873">MFMYEFMAGIVDTITGEPDEADFDPHTHRKIPKPTSYSDTMIHLLKGSIGAGILAMPDAVSRLGMLVGISGLVLVGFFATYCVQLLIAAQYQLCKRWKRGYMAYPKSIRLAVQDGPPYLRWAARPLYYFVDIVLVLWQLGICCIYFVFVAENVKQVCDYYGWEMSLRLHLCYVLAPQILLNLVKDLKWLTPLSSISNIVTIFGLLLVFFYLVEDDVTLEDSKLQVKRFEDIPVFIGITLFALEAVGVILALEYNMEYPKQFVGLFGLFNIGMTIIITLYGLVGVFGYLKYGDEIKAALTLNLPFEQKKAQAAKLTFALAIFLTFPLQNFVAYTIVWRKSKKKVGPNKQRIVDFIIRILLVVLPWILAVALPRLGPFIALFGAFCLSLLAMVFPGLMDVCVWYPNSYGFCHYKFFRSTFIVLIGFACLVAGCYTSILEIVKA</sequence>
<accession>A0ACC1DI13</accession>
<evidence type="ECO:0000313" key="1">
    <source>
        <dbReference type="EMBL" id="KAJ0183599.1"/>
    </source>
</evidence>
<dbReference type="EMBL" id="CM034387">
    <property type="protein sequence ID" value="KAJ0183599.1"/>
    <property type="molecule type" value="Genomic_DNA"/>
</dbReference>
<gene>
    <name evidence="1" type="ORF">K1T71_000022</name>
</gene>
<proteinExistence type="predicted"/>
<name>A0ACC1DI13_9NEOP</name>
<keyword evidence="2" id="KW-1185">Reference proteome</keyword>
<dbReference type="Proteomes" id="UP000824533">
    <property type="component" value="Linkage Group LG01"/>
</dbReference>
<organism evidence="1 2">
    <name type="scientific">Dendrolimus kikuchii</name>
    <dbReference type="NCBI Taxonomy" id="765133"/>
    <lineage>
        <taxon>Eukaryota</taxon>
        <taxon>Metazoa</taxon>
        <taxon>Ecdysozoa</taxon>
        <taxon>Arthropoda</taxon>
        <taxon>Hexapoda</taxon>
        <taxon>Insecta</taxon>
        <taxon>Pterygota</taxon>
        <taxon>Neoptera</taxon>
        <taxon>Endopterygota</taxon>
        <taxon>Lepidoptera</taxon>
        <taxon>Glossata</taxon>
        <taxon>Ditrysia</taxon>
        <taxon>Bombycoidea</taxon>
        <taxon>Lasiocampidae</taxon>
        <taxon>Dendrolimus</taxon>
    </lineage>
</organism>
<comment type="caution">
    <text evidence="1">The sequence shown here is derived from an EMBL/GenBank/DDBJ whole genome shotgun (WGS) entry which is preliminary data.</text>
</comment>